<dbReference type="Gene3D" id="6.10.140.2220">
    <property type="match status" value="1"/>
</dbReference>
<evidence type="ECO:0000256" key="2">
    <source>
        <dbReference type="ARBA" id="ARBA00022771"/>
    </source>
</evidence>
<sequence length="532" mass="61214">QHWDQIWPWVQALSRCVLESDKIPKTPRIEAEVAIILEALPVILTHPTYKPNCVEFRDELYPLLASTPKILELSTTLWLHTSHHKYPDAIATAFCDCTGNLLLSSNFHRLANEGPPKTFLDAVGNTRYDFGVEIVKIITRHSSGPDLSCKHLIAPTVILYTAQVHPNSNCVEICLKNGAVRLVGSMIRRLTSSRKMKQWWAYGFNNVCNCVVQGMHFLIGMVRQNPLGILEALDEGIIPAIVRAKEFLLEDAKRRPVEWGNKGSPSLLFEEFLEMICRRLLLRRIMIRAARAVGKVQKMKLADDYFEGYGNLKTAWSNLRIEVERSLWIYKSEDGVANTFRERICGYEKCPMEVGTRKTHRFLRCSGCIDTLYCSHLCQKKDWKDKHRNKCQQIRTYVTRAGSAYLSRLDHAYVANQTYYDYHHADRSHIKGFSPTANPSQYVIKMDYTQGDLGPKMEVLTRAQYLQLMGDLLLPGRPMRIRVQDVSPYDKTPPAVACVPWWGDTVKVWDVDKEKIELQDIHKEILNRFFSR</sequence>
<dbReference type="PROSITE" id="PS01360">
    <property type="entry name" value="ZF_MYND_1"/>
    <property type="match status" value="1"/>
</dbReference>
<evidence type="ECO:0000259" key="5">
    <source>
        <dbReference type="PROSITE" id="PS50865"/>
    </source>
</evidence>
<proteinExistence type="predicted"/>
<reference evidence="6 7" key="1">
    <citation type="submission" date="2024-02" db="EMBL/GenBank/DDBJ databases">
        <title>A draft genome for the cacao thread blight pathogen Marasmius crinis-equi.</title>
        <authorList>
            <person name="Cohen S.P."/>
            <person name="Baruah I.K."/>
            <person name="Amoako-Attah I."/>
            <person name="Bukari Y."/>
            <person name="Meinhardt L.W."/>
            <person name="Bailey B.A."/>
        </authorList>
    </citation>
    <scope>NUCLEOTIDE SEQUENCE [LARGE SCALE GENOMIC DNA]</scope>
    <source>
        <strain evidence="6 7">GH-76</strain>
    </source>
</reference>
<evidence type="ECO:0000313" key="6">
    <source>
        <dbReference type="EMBL" id="KAL0569349.1"/>
    </source>
</evidence>
<gene>
    <name evidence="6" type="ORF">V5O48_012621</name>
</gene>
<dbReference type="PROSITE" id="PS50865">
    <property type="entry name" value="ZF_MYND_2"/>
    <property type="match status" value="1"/>
</dbReference>
<name>A0ABR3F2D4_9AGAR</name>
<dbReference type="SUPFAM" id="SSF144232">
    <property type="entry name" value="HIT/MYND zinc finger-like"/>
    <property type="match status" value="1"/>
</dbReference>
<evidence type="ECO:0000313" key="7">
    <source>
        <dbReference type="Proteomes" id="UP001465976"/>
    </source>
</evidence>
<dbReference type="Pfam" id="PF01753">
    <property type="entry name" value="zf-MYND"/>
    <property type="match status" value="1"/>
</dbReference>
<keyword evidence="3" id="KW-0862">Zinc</keyword>
<accession>A0ABR3F2D4</accession>
<keyword evidence="1" id="KW-0479">Metal-binding</keyword>
<evidence type="ECO:0000256" key="4">
    <source>
        <dbReference type="PROSITE-ProRule" id="PRU00134"/>
    </source>
</evidence>
<evidence type="ECO:0000256" key="1">
    <source>
        <dbReference type="ARBA" id="ARBA00022723"/>
    </source>
</evidence>
<dbReference type="Proteomes" id="UP001465976">
    <property type="component" value="Unassembled WGS sequence"/>
</dbReference>
<evidence type="ECO:0000256" key="3">
    <source>
        <dbReference type="ARBA" id="ARBA00022833"/>
    </source>
</evidence>
<organism evidence="6 7">
    <name type="scientific">Marasmius crinis-equi</name>
    <dbReference type="NCBI Taxonomy" id="585013"/>
    <lineage>
        <taxon>Eukaryota</taxon>
        <taxon>Fungi</taxon>
        <taxon>Dikarya</taxon>
        <taxon>Basidiomycota</taxon>
        <taxon>Agaricomycotina</taxon>
        <taxon>Agaricomycetes</taxon>
        <taxon>Agaricomycetidae</taxon>
        <taxon>Agaricales</taxon>
        <taxon>Marasmiineae</taxon>
        <taxon>Marasmiaceae</taxon>
        <taxon>Marasmius</taxon>
    </lineage>
</organism>
<feature type="domain" description="MYND-type" evidence="5">
    <location>
        <begin position="342"/>
        <end position="391"/>
    </location>
</feature>
<keyword evidence="7" id="KW-1185">Reference proteome</keyword>
<feature type="non-terminal residue" evidence="6">
    <location>
        <position position="1"/>
    </location>
</feature>
<dbReference type="EMBL" id="JBAHYK010001138">
    <property type="protein sequence ID" value="KAL0569349.1"/>
    <property type="molecule type" value="Genomic_DNA"/>
</dbReference>
<comment type="caution">
    <text evidence="6">The sequence shown here is derived from an EMBL/GenBank/DDBJ whole genome shotgun (WGS) entry which is preliminary data.</text>
</comment>
<protein>
    <recommendedName>
        <fullName evidence="5">MYND-type domain-containing protein</fullName>
    </recommendedName>
</protein>
<keyword evidence="2 4" id="KW-0863">Zinc-finger</keyword>
<dbReference type="InterPro" id="IPR002893">
    <property type="entry name" value="Znf_MYND"/>
</dbReference>